<dbReference type="Proteomes" id="UP000061569">
    <property type="component" value="Chromosome"/>
</dbReference>
<accession>A0A0S2DDG5</accession>
<proteinExistence type="predicted"/>
<protein>
    <submittedName>
        <fullName evidence="1">Membrane protein</fullName>
    </submittedName>
</protein>
<reference evidence="1 2" key="1">
    <citation type="submission" date="2015-11" db="EMBL/GenBank/DDBJ databases">
        <title>Genome sequences of Lysobacter enzymogenes strain C3 and Lysobacter antibioticus ATCC 29479.</title>
        <authorList>
            <person name="Kobayashi D.Y."/>
        </authorList>
    </citation>
    <scope>NUCLEOTIDE SEQUENCE [LARGE SCALE GENOMIC DNA]</scope>
    <source>
        <strain evidence="1 2">C3</strain>
    </source>
</reference>
<dbReference type="STRING" id="69.GLE_1174"/>
<organism evidence="1 2">
    <name type="scientific">Lysobacter enzymogenes</name>
    <dbReference type="NCBI Taxonomy" id="69"/>
    <lineage>
        <taxon>Bacteria</taxon>
        <taxon>Pseudomonadati</taxon>
        <taxon>Pseudomonadota</taxon>
        <taxon>Gammaproteobacteria</taxon>
        <taxon>Lysobacterales</taxon>
        <taxon>Lysobacteraceae</taxon>
        <taxon>Lysobacter</taxon>
    </lineage>
</organism>
<dbReference type="Pfam" id="PF13687">
    <property type="entry name" value="DUF4153"/>
    <property type="match status" value="1"/>
</dbReference>
<sequence>MTPDANANAKSDSVPAPAAELDRNTRGFIVAVALLQGLLLYLARIGTGFGLELEVSWYAMVLSVPTAMLLSVQRLDDRRFWSNAGLLAAVYLPLSLWAGWSATGAPDLSEATVLGPFAVSLAIGLFVALPYLQCRLSHGRWRAPYRELFEHGWQNALTLILTAAFVGICWAVLGLCAVLFKLIGIEFFADLFTTRSFVHLATGTMVGLGVLVGRTQHRPVQIARQILFAIFKGLLPLVALIALLFVASLPFTGLEALWKTRSATLILMCLIATVVLFVNAVYQDGEGEPPYPRWLRGVVDAALLTLPVFAALGLYALSLRIGQYGWTGERFWAALASVALSLYALGYAVATLRRGGGQWLGGLRRVNVAVSLVLLALVAAANSWILDPHRLGVGSQLAQLARGKAEPAKFDLGYLRFDSGRRGYQALNALKRDPRFAATAPAAHANLERALTATTRWEYRIERREAPKTDTPAQALQRIAAAKDVGAIDPAWLDAVVKQTLKTPGCLDDDGACALVAPDLDRDGQPEYLLCNVRDWGNRCYAYARDADGWRRIGESYLSQSAEGFKERLLGEPVQVVPRRWGDVRIGAQGKLMRLDPVTDCEGKKDCEP</sequence>
<name>A0A0S2DDG5_LYSEN</name>
<evidence type="ECO:0000313" key="1">
    <source>
        <dbReference type="EMBL" id="ALN56532.1"/>
    </source>
</evidence>
<dbReference type="AlphaFoldDB" id="A0A0S2DDG5"/>
<dbReference type="InterPro" id="IPR025291">
    <property type="entry name" value="DUF4153"/>
</dbReference>
<dbReference type="OrthoDB" id="7022049at2"/>
<dbReference type="KEGG" id="lez:GLE_1174"/>
<dbReference type="EMBL" id="CP013140">
    <property type="protein sequence ID" value="ALN56532.1"/>
    <property type="molecule type" value="Genomic_DNA"/>
</dbReference>
<dbReference type="PATRIC" id="fig|69.6.peg.1159"/>
<evidence type="ECO:0000313" key="2">
    <source>
        <dbReference type="Proteomes" id="UP000061569"/>
    </source>
</evidence>
<gene>
    <name evidence="1" type="ORF">GLE_1174</name>
</gene>